<sequence>MMATVIEELRLLTLFDREAELMPESRPAWQQSMEFVRYPGPKQDDLHPIHFWYLEHYGILPYYLQIQSNAIPAKVFFSIVSTCRYVSLADKTKHLELRGLTGHRIHRLIVSPEVVWEAFGISREAAHDKEARATWPNQVALKFVEVEELGIRQYFQVLQDRNEHLIYRLQASKEPAIVPLQMIHDCLLCKAGSMCRYNLPAVSAFLRTMHYRAMN</sequence>
<dbReference type="AlphaFoldDB" id="A0ABD1YL05"/>
<evidence type="ECO:0000313" key="2">
    <source>
        <dbReference type="Proteomes" id="UP001605036"/>
    </source>
</evidence>
<name>A0ABD1YL05_9MARC</name>
<accession>A0ABD1YL05</accession>
<comment type="caution">
    <text evidence="1">The sequence shown here is derived from an EMBL/GenBank/DDBJ whole genome shotgun (WGS) entry which is preliminary data.</text>
</comment>
<organism evidence="1 2">
    <name type="scientific">Riccia fluitans</name>
    <dbReference type="NCBI Taxonomy" id="41844"/>
    <lineage>
        <taxon>Eukaryota</taxon>
        <taxon>Viridiplantae</taxon>
        <taxon>Streptophyta</taxon>
        <taxon>Embryophyta</taxon>
        <taxon>Marchantiophyta</taxon>
        <taxon>Marchantiopsida</taxon>
        <taxon>Marchantiidae</taxon>
        <taxon>Marchantiales</taxon>
        <taxon>Ricciaceae</taxon>
        <taxon>Riccia</taxon>
    </lineage>
</organism>
<proteinExistence type="predicted"/>
<reference evidence="1 2" key="1">
    <citation type="submission" date="2024-09" db="EMBL/GenBank/DDBJ databases">
        <title>Chromosome-scale assembly of Riccia fluitans.</title>
        <authorList>
            <person name="Paukszto L."/>
            <person name="Sawicki J."/>
            <person name="Karawczyk K."/>
            <person name="Piernik-Szablinska J."/>
            <person name="Szczecinska M."/>
            <person name="Mazdziarz M."/>
        </authorList>
    </citation>
    <scope>NUCLEOTIDE SEQUENCE [LARGE SCALE GENOMIC DNA]</scope>
    <source>
        <strain evidence="1">Rf_01</strain>
        <tissue evidence="1">Aerial parts of the thallus</tissue>
    </source>
</reference>
<keyword evidence="2" id="KW-1185">Reference proteome</keyword>
<dbReference type="EMBL" id="JBHFFA010000004">
    <property type="protein sequence ID" value="KAL2631459.1"/>
    <property type="molecule type" value="Genomic_DNA"/>
</dbReference>
<evidence type="ECO:0000313" key="1">
    <source>
        <dbReference type="EMBL" id="KAL2631459.1"/>
    </source>
</evidence>
<gene>
    <name evidence="1" type="ORF">R1flu_016145</name>
</gene>
<dbReference type="Proteomes" id="UP001605036">
    <property type="component" value="Unassembled WGS sequence"/>
</dbReference>
<protein>
    <submittedName>
        <fullName evidence="1">Uncharacterized protein</fullName>
    </submittedName>
</protein>